<evidence type="ECO:0000256" key="8">
    <source>
        <dbReference type="ARBA" id="ARBA00023136"/>
    </source>
</evidence>
<gene>
    <name evidence="11" type="ORF">VP01_616g7</name>
</gene>
<keyword evidence="7 10" id="KW-1133">Transmembrane helix</keyword>
<evidence type="ECO:0000256" key="3">
    <source>
        <dbReference type="ARBA" id="ARBA00022448"/>
    </source>
</evidence>
<keyword evidence="6" id="KW-0653">Protein transport</keyword>
<proteinExistence type="inferred from homology"/>
<comment type="similarity">
    <text evidence="2">Belongs to the oligopeptide OPT transporter family.</text>
</comment>
<comment type="caution">
    <text evidence="11">The sequence shown here is derived from an EMBL/GenBank/DDBJ whole genome shotgun (WGS) entry which is preliminary data.</text>
</comment>
<dbReference type="OrthoDB" id="9986677at2759"/>
<dbReference type="GO" id="GO:0016020">
    <property type="term" value="C:membrane"/>
    <property type="evidence" value="ECO:0007669"/>
    <property type="project" value="UniProtKB-SubCell"/>
</dbReference>
<dbReference type="InterPro" id="IPR004813">
    <property type="entry name" value="OPT"/>
</dbReference>
<dbReference type="GO" id="GO:0035673">
    <property type="term" value="F:oligopeptide transmembrane transporter activity"/>
    <property type="evidence" value="ECO:0007669"/>
    <property type="project" value="InterPro"/>
</dbReference>
<evidence type="ECO:0000313" key="11">
    <source>
        <dbReference type="EMBL" id="KNZ47764.1"/>
    </source>
</evidence>
<dbReference type="Proteomes" id="UP000037035">
    <property type="component" value="Unassembled WGS sequence"/>
</dbReference>
<dbReference type="VEuPathDB" id="FungiDB:VP01_616g7"/>
<evidence type="ECO:0000256" key="4">
    <source>
        <dbReference type="ARBA" id="ARBA00022692"/>
    </source>
</evidence>
<feature type="transmembrane region" description="Helical" evidence="10">
    <location>
        <begin position="253"/>
        <end position="273"/>
    </location>
</feature>
<feature type="transmembrane region" description="Helical" evidence="10">
    <location>
        <begin position="213"/>
        <end position="232"/>
    </location>
</feature>
<accession>A0A0L6UGS2</accession>
<dbReference type="GO" id="GO:0015031">
    <property type="term" value="P:protein transport"/>
    <property type="evidence" value="ECO:0007669"/>
    <property type="project" value="UniProtKB-KW"/>
</dbReference>
<evidence type="ECO:0000256" key="10">
    <source>
        <dbReference type="SAM" id="Phobius"/>
    </source>
</evidence>
<keyword evidence="3" id="KW-0813">Transport</keyword>
<dbReference type="InterPro" id="IPR004648">
    <property type="entry name" value="Oligpept_transpt"/>
</dbReference>
<feature type="region of interest" description="Disordered" evidence="9">
    <location>
        <begin position="39"/>
        <end position="66"/>
    </location>
</feature>
<protein>
    <submittedName>
        <fullName evidence="11">Uncharacterized protein</fullName>
    </submittedName>
</protein>
<name>A0A0L6UGS2_9BASI</name>
<evidence type="ECO:0000256" key="6">
    <source>
        <dbReference type="ARBA" id="ARBA00022927"/>
    </source>
</evidence>
<evidence type="ECO:0000313" key="12">
    <source>
        <dbReference type="Proteomes" id="UP000037035"/>
    </source>
</evidence>
<evidence type="ECO:0000256" key="2">
    <source>
        <dbReference type="ARBA" id="ARBA00008807"/>
    </source>
</evidence>
<keyword evidence="5" id="KW-0571">Peptide transport</keyword>
<comment type="subcellular location">
    <subcellularLocation>
        <location evidence="1">Membrane</location>
        <topology evidence="1">Multi-pass membrane protein</topology>
    </subcellularLocation>
</comment>
<keyword evidence="12" id="KW-1185">Reference proteome</keyword>
<sequence>MVPSSTDMNYCEQLYRQAGSRLCHSSSDDHASHLVSSGEKWIVPPSGPHPIPSVTNPAVPHKPRLSKRSDWKVDTKYKYQVEPDDFYLPCDKQFDKRPNSSLSLQDKLNFKISTFHGSPISPNFVKPCGMKPLDPSDDVSAPVITIRSVLVGIILSLISVSRSPPLSFKLPPNHVFISFHHRLHLQAAIAQLFQFKPVRVQYPLTTLTFQTRTQISLLTLQILSFLAGTLLSKILPTRYPWLNPGPYSIKEDVFATMMAASAAYAAFGTEIFAPQMLFLHASPGFFLSVTAQFANQLLAICLSLVSFFFFSFLFPKKNIFNIFANHSTPFRHCLAFSIFFGVSSRMWRPLIVENVEKGKKSNVTSFNTCRAVIPPVILFQSLHGGDSLATRRIKLFKLVAPLIGLWEILPQFLAPALSAVNVFCLALPASNEVTALFGGASPNTSAFTLTCYSFTSL</sequence>
<evidence type="ECO:0000256" key="1">
    <source>
        <dbReference type="ARBA" id="ARBA00004141"/>
    </source>
</evidence>
<keyword evidence="8 10" id="KW-0472">Membrane</keyword>
<dbReference type="AlphaFoldDB" id="A0A0L6UGS2"/>
<feature type="transmembrane region" description="Helical" evidence="10">
    <location>
        <begin position="293"/>
        <end position="314"/>
    </location>
</feature>
<evidence type="ECO:0000256" key="7">
    <source>
        <dbReference type="ARBA" id="ARBA00022989"/>
    </source>
</evidence>
<dbReference type="Pfam" id="PF03169">
    <property type="entry name" value="OPT"/>
    <property type="match status" value="1"/>
</dbReference>
<evidence type="ECO:0000256" key="5">
    <source>
        <dbReference type="ARBA" id="ARBA00022856"/>
    </source>
</evidence>
<keyword evidence="4 10" id="KW-0812">Transmembrane</keyword>
<evidence type="ECO:0000256" key="9">
    <source>
        <dbReference type="SAM" id="MobiDB-lite"/>
    </source>
</evidence>
<organism evidence="11 12">
    <name type="scientific">Puccinia sorghi</name>
    <dbReference type="NCBI Taxonomy" id="27349"/>
    <lineage>
        <taxon>Eukaryota</taxon>
        <taxon>Fungi</taxon>
        <taxon>Dikarya</taxon>
        <taxon>Basidiomycota</taxon>
        <taxon>Pucciniomycotina</taxon>
        <taxon>Pucciniomycetes</taxon>
        <taxon>Pucciniales</taxon>
        <taxon>Pucciniaceae</taxon>
        <taxon>Puccinia</taxon>
    </lineage>
</organism>
<dbReference type="EMBL" id="LAVV01011463">
    <property type="protein sequence ID" value="KNZ47764.1"/>
    <property type="molecule type" value="Genomic_DNA"/>
</dbReference>
<dbReference type="PANTHER" id="PTHR22601">
    <property type="entry name" value="ISP4 LIKE PROTEIN"/>
    <property type="match status" value="1"/>
</dbReference>
<reference evidence="11 12" key="1">
    <citation type="submission" date="2015-08" db="EMBL/GenBank/DDBJ databases">
        <title>Next Generation Sequencing and Analysis of the Genome of Puccinia sorghi L Schw, the Causal Agent of Maize Common Rust.</title>
        <authorList>
            <person name="Rochi L."/>
            <person name="Burguener G."/>
            <person name="Darino M."/>
            <person name="Turjanski A."/>
            <person name="Kreff E."/>
            <person name="Dieguez M.J."/>
            <person name="Sacco F."/>
        </authorList>
    </citation>
    <scope>NUCLEOTIDE SEQUENCE [LARGE SCALE GENOMIC DNA]</scope>
    <source>
        <strain evidence="11 12">RO10H11247</strain>
    </source>
</reference>